<evidence type="ECO:0000256" key="4">
    <source>
        <dbReference type="SAM" id="Phobius"/>
    </source>
</evidence>
<dbReference type="Pfam" id="PF01082">
    <property type="entry name" value="Cu2_monooxygen"/>
    <property type="match status" value="1"/>
</dbReference>
<evidence type="ECO:0008006" key="9">
    <source>
        <dbReference type="Google" id="ProtNLM"/>
    </source>
</evidence>
<comment type="caution">
    <text evidence="7">The sequence shown here is derived from an EMBL/GenBank/DDBJ whole genome shotgun (WGS) entry which is preliminary data.</text>
</comment>
<dbReference type="InterPro" id="IPR014784">
    <property type="entry name" value="Cu2_ascorb_mOase-like_C"/>
</dbReference>
<keyword evidence="8" id="KW-1185">Reference proteome</keyword>
<gene>
    <name evidence="7" type="ORF">ACJMK2_028200</name>
</gene>
<dbReference type="Gene3D" id="2.60.120.230">
    <property type="match status" value="1"/>
</dbReference>
<dbReference type="PANTHER" id="PTHR10680">
    <property type="entry name" value="PEPTIDYL-GLYCINE ALPHA-AMIDATING MONOOXYGENASE"/>
    <property type="match status" value="1"/>
</dbReference>
<evidence type="ECO:0000259" key="6">
    <source>
        <dbReference type="Pfam" id="PF03712"/>
    </source>
</evidence>
<accession>A0ABD3X8K9</accession>
<evidence type="ECO:0000256" key="3">
    <source>
        <dbReference type="ARBA" id="ARBA00023180"/>
    </source>
</evidence>
<dbReference type="InterPro" id="IPR024548">
    <property type="entry name" value="Cu2_monoox_C"/>
</dbReference>
<sequence length="361" mass="41003">MEQQARNVKSLVWMISIISLISFQTIQMTPIKISSEVTGKTVIYIPRFRAPEPDVYMCMAVPVTDIKLTNLVGYKVEVIEEITHHISFAFCEQYETDQTLWDCKNHHGDICSGRSIALAGWDGYSGHHKNTIFPDDVGIQFGKDFKLNHFVIQMHLEDSVPDPNMLRSNPANLTFFLTEKSRKYSYQTVNLFANGYIPALSEEFMAEITCKWEGVPIHAYEYFAHTHGYGYLLELYIVRNNTIIFARKEKTQNKTQDMIPIKGGPVEIRPGDLLAVRCSYRNPGPNNVTFGLKGGDEMCNLIYNFKYDAKEIDAFPRSVKYSSNVQDRVWCPKDGSNSNDALCILQQAARVDASSGISIYS</sequence>
<dbReference type="Proteomes" id="UP001634394">
    <property type="component" value="Unassembled WGS sequence"/>
</dbReference>
<dbReference type="EMBL" id="JBJQND010000003">
    <property type="protein sequence ID" value="KAL3881808.1"/>
    <property type="molecule type" value="Genomic_DNA"/>
</dbReference>
<name>A0ABD3X8K9_SINWO</name>
<feature type="domain" description="Copper type II ascorbate-dependent monooxygenase N-terminal" evidence="5">
    <location>
        <begin position="48"/>
        <end position="157"/>
    </location>
</feature>
<dbReference type="InterPro" id="IPR000323">
    <property type="entry name" value="Cu2_ascorb_mOase_N"/>
</dbReference>
<dbReference type="Gene3D" id="2.60.120.310">
    <property type="entry name" value="Copper type II, ascorbate-dependent monooxygenase, N-terminal domain"/>
    <property type="match status" value="1"/>
</dbReference>
<dbReference type="AlphaFoldDB" id="A0ABD3X8K9"/>
<evidence type="ECO:0000256" key="2">
    <source>
        <dbReference type="ARBA" id="ARBA00023157"/>
    </source>
</evidence>
<organism evidence="7 8">
    <name type="scientific">Sinanodonta woodiana</name>
    <name type="common">Chinese pond mussel</name>
    <name type="synonym">Anodonta woodiana</name>
    <dbReference type="NCBI Taxonomy" id="1069815"/>
    <lineage>
        <taxon>Eukaryota</taxon>
        <taxon>Metazoa</taxon>
        <taxon>Spiralia</taxon>
        <taxon>Lophotrochozoa</taxon>
        <taxon>Mollusca</taxon>
        <taxon>Bivalvia</taxon>
        <taxon>Autobranchia</taxon>
        <taxon>Heteroconchia</taxon>
        <taxon>Palaeoheterodonta</taxon>
        <taxon>Unionida</taxon>
        <taxon>Unionoidea</taxon>
        <taxon>Unionidae</taxon>
        <taxon>Unioninae</taxon>
        <taxon>Sinanodonta</taxon>
    </lineage>
</organism>
<dbReference type="PANTHER" id="PTHR10680:SF38">
    <property type="entry name" value="BLL1368 PROTEIN"/>
    <property type="match status" value="1"/>
</dbReference>
<reference evidence="7 8" key="1">
    <citation type="submission" date="2024-11" db="EMBL/GenBank/DDBJ databases">
        <title>Chromosome-level genome assembly of the freshwater bivalve Anodonta woodiana.</title>
        <authorList>
            <person name="Chen X."/>
        </authorList>
    </citation>
    <scope>NUCLEOTIDE SEQUENCE [LARGE SCALE GENOMIC DNA]</scope>
    <source>
        <strain evidence="7">MN2024</strain>
        <tissue evidence="7">Gills</tissue>
    </source>
</reference>
<dbReference type="Pfam" id="PF03712">
    <property type="entry name" value="Cu2_monoox_C"/>
    <property type="match status" value="1"/>
</dbReference>
<protein>
    <recommendedName>
        <fullName evidence="9">Peptidylglycine monooxygenase</fullName>
    </recommendedName>
</protein>
<evidence type="ECO:0000256" key="1">
    <source>
        <dbReference type="ARBA" id="ARBA00022729"/>
    </source>
</evidence>
<evidence type="ECO:0000313" key="8">
    <source>
        <dbReference type="Proteomes" id="UP001634394"/>
    </source>
</evidence>
<keyword evidence="2" id="KW-1015">Disulfide bond</keyword>
<keyword evidence="3" id="KW-0325">Glycoprotein</keyword>
<keyword evidence="1" id="KW-0732">Signal</keyword>
<keyword evidence="4" id="KW-1133">Transmembrane helix</keyword>
<evidence type="ECO:0000259" key="5">
    <source>
        <dbReference type="Pfam" id="PF01082"/>
    </source>
</evidence>
<dbReference type="InterPro" id="IPR008977">
    <property type="entry name" value="PHM/PNGase_F_dom_sf"/>
</dbReference>
<feature type="transmembrane region" description="Helical" evidence="4">
    <location>
        <begin position="12"/>
        <end position="31"/>
    </location>
</feature>
<proteinExistence type="predicted"/>
<keyword evidence="4" id="KW-0812">Transmembrane</keyword>
<keyword evidence="4" id="KW-0472">Membrane</keyword>
<dbReference type="InterPro" id="IPR036939">
    <property type="entry name" value="Cu2_ascorb_mOase_N_sf"/>
</dbReference>
<evidence type="ECO:0000313" key="7">
    <source>
        <dbReference type="EMBL" id="KAL3881808.1"/>
    </source>
</evidence>
<feature type="domain" description="Copper type II ascorbate-dependent monooxygenase C-terminal" evidence="6">
    <location>
        <begin position="193"/>
        <end position="301"/>
    </location>
</feature>
<dbReference type="SUPFAM" id="SSF49742">
    <property type="entry name" value="PHM/PNGase F"/>
    <property type="match status" value="2"/>
</dbReference>